<dbReference type="HOGENOM" id="CLU_3170013_0_0_6"/>
<proteinExistence type="predicted"/>
<dbReference type="EMBL" id="CP002771">
    <property type="protein sequence ID" value="AEF55323.1"/>
    <property type="molecule type" value="Genomic_DNA"/>
</dbReference>
<organism evidence="1 2">
    <name type="scientific">Marinomonas posidonica (strain CECT 7376 / NCIMB 14433 / IVIA-Po-181)</name>
    <dbReference type="NCBI Taxonomy" id="491952"/>
    <lineage>
        <taxon>Bacteria</taxon>
        <taxon>Pseudomonadati</taxon>
        <taxon>Pseudomonadota</taxon>
        <taxon>Gammaproteobacteria</taxon>
        <taxon>Oceanospirillales</taxon>
        <taxon>Oceanospirillaceae</taxon>
        <taxon>Marinomonas</taxon>
    </lineage>
</organism>
<keyword evidence="2" id="KW-1185">Reference proteome</keyword>
<reference evidence="1 2" key="1">
    <citation type="journal article" date="2012" name="Stand. Genomic Sci.">
        <title>Complete genome sequence of Marinomonas posidonica type strain (IVIA-Po-181(T)).</title>
        <authorList>
            <person name="Lucas-Elio P."/>
            <person name="Goodwin L."/>
            <person name="Woyke T."/>
            <person name="Pitluck S."/>
            <person name="Nolan M."/>
            <person name="Kyrpides N.C."/>
            <person name="Detter J.C."/>
            <person name="Copeland A."/>
            <person name="Lu M."/>
            <person name="Bruce D."/>
            <person name="Detter C."/>
            <person name="Tapia R."/>
            <person name="Han S."/>
            <person name="Land M.L."/>
            <person name="Ivanova N."/>
            <person name="Mikhailova N."/>
            <person name="Johnston A.W."/>
            <person name="Sanchez-Amat A."/>
        </authorList>
    </citation>
    <scope>NUCLEOTIDE SEQUENCE [LARGE SCALE GENOMIC DNA]</scope>
    <source>
        <strain evidence="2">CECT 7376 / NCIMB 14433 / IVIA-Po-181</strain>
    </source>
</reference>
<evidence type="ECO:0000313" key="1">
    <source>
        <dbReference type="EMBL" id="AEF55323.1"/>
    </source>
</evidence>
<dbReference type="Proteomes" id="UP000009230">
    <property type="component" value="Chromosome"/>
</dbReference>
<gene>
    <name evidence="1" type="ordered locus">Mar181_2287</name>
</gene>
<dbReference type="KEGG" id="mpc:Mar181_2287"/>
<protein>
    <submittedName>
        <fullName evidence="1">Uncharacterized protein</fullName>
    </submittedName>
</protein>
<accession>F6CUZ7</accession>
<name>F6CUZ7_MARPP</name>
<dbReference type="AlphaFoldDB" id="F6CUZ7"/>
<sequence>MEIMLILGAEYIPLFEQKTLTYLCHANARNSGILGAQRVIFPTACAC</sequence>
<evidence type="ECO:0000313" key="2">
    <source>
        <dbReference type="Proteomes" id="UP000009230"/>
    </source>
</evidence>